<dbReference type="EnsemblPlants" id="Pp3c8_12200V3.8">
    <property type="protein sequence ID" value="Pp3c8_12200V3.8"/>
    <property type="gene ID" value="Pp3c8_12200"/>
</dbReference>
<feature type="signal peptide" evidence="1">
    <location>
        <begin position="1"/>
        <end position="25"/>
    </location>
</feature>
<evidence type="ECO:0000313" key="3">
    <source>
        <dbReference type="Proteomes" id="UP000006727"/>
    </source>
</evidence>
<organism evidence="2 3">
    <name type="scientific">Physcomitrium patens</name>
    <name type="common">Spreading-leaved earth moss</name>
    <name type="synonym">Physcomitrella patens</name>
    <dbReference type="NCBI Taxonomy" id="3218"/>
    <lineage>
        <taxon>Eukaryota</taxon>
        <taxon>Viridiplantae</taxon>
        <taxon>Streptophyta</taxon>
        <taxon>Embryophyta</taxon>
        <taxon>Bryophyta</taxon>
        <taxon>Bryophytina</taxon>
        <taxon>Bryopsida</taxon>
        <taxon>Funariidae</taxon>
        <taxon>Funariales</taxon>
        <taxon>Funariaceae</taxon>
        <taxon>Physcomitrium</taxon>
    </lineage>
</organism>
<feature type="chain" id="PRO_5044657795" evidence="1">
    <location>
        <begin position="26"/>
        <end position="392"/>
    </location>
</feature>
<protein>
    <submittedName>
        <fullName evidence="2">Uncharacterized protein</fullName>
    </submittedName>
</protein>
<reference evidence="2" key="3">
    <citation type="submission" date="2020-12" db="UniProtKB">
        <authorList>
            <consortium name="EnsemblPlants"/>
        </authorList>
    </citation>
    <scope>IDENTIFICATION</scope>
</reference>
<dbReference type="RefSeq" id="XP_024382426.1">
    <property type="nucleotide sequence ID" value="XM_024526658.2"/>
</dbReference>
<proteinExistence type="predicted"/>
<dbReference type="OrthoDB" id="1929940at2759"/>
<keyword evidence="1" id="KW-0732">Signal</keyword>
<reference evidence="2 3" key="2">
    <citation type="journal article" date="2018" name="Plant J.">
        <title>The Physcomitrella patens chromosome-scale assembly reveals moss genome structure and evolution.</title>
        <authorList>
            <person name="Lang D."/>
            <person name="Ullrich K.K."/>
            <person name="Murat F."/>
            <person name="Fuchs J."/>
            <person name="Jenkins J."/>
            <person name="Haas F.B."/>
            <person name="Piednoel M."/>
            <person name="Gundlach H."/>
            <person name="Van Bel M."/>
            <person name="Meyberg R."/>
            <person name="Vives C."/>
            <person name="Morata J."/>
            <person name="Symeonidi A."/>
            <person name="Hiss M."/>
            <person name="Muchero W."/>
            <person name="Kamisugi Y."/>
            <person name="Saleh O."/>
            <person name="Blanc G."/>
            <person name="Decker E.L."/>
            <person name="van Gessel N."/>
            <person name="Grimwood J."/>
            <person name="Hayes R.D."/>
            <person name="Graham S.W."/>
            <person name="Gunter L.E."/>
            <person name="McDaniel S.F."/>
            <person name="Hoernstein S.N.W."/>
            <person name="Larsson A."/>
            <person name="Li F.W."/>
            <person name="Perroud P.F."/>
            <person name="Phillips J."/>
            <person name="Ranjan P."/>
            <person name="Rokshar D.S."/>
            <person name="Rothfels C.J."/>
            <person name="Schneider L."/>
            <person name="Shu S."/>
            <person name="Stevenson D.W."/>
            <person name="Thummler F."/>
            <person name="Tillich M."/>
            <person name="Villarreal Aguilar J.C."/>
            <person name="Widiez T."/>
            <person name="Wong G.K."/>
            <person name="Wymore A."/>
            <person name="Zhang Y."/>
            <person name="Zimmer A.D."/>
            <person name="Quatrano R.S."/>
            <person name="Mayer K.F.X."/>
            <person name="Goodstein D."/>
            <person name="Casacuberta J.M."/>
            <person name="Vandepoele K."/>
            <person name="Reski R."/>
            <person name="Cuming A.C."/>
            <person name="Tuskan G.A."/>
            <person name="Maumus F."/>
            <person name="Salse J."/>
            <person name="Schmutz J."/>
            <person name="Rensing S.A."/>
        </authorList>
    </citation>
    <scope>NUCLEOTIDE SEQUENCE [LARGE SCALE GENOMIC DNA]</scope>
    <source>
        <strain evidence="2 3">cv. Gransden 2004</strain>
    </source>
</reference>
<evidence type="ECO:0000256" key="1">
    <source>
        <dbReference type="SAM" id="SignalP"/>
    </source>
</evidence>
<accession>A0A7I4EAH4</accession>
<dbReference type="Proteomes" id="UP000006727">
    <property type="component" value="Chromosome 8"/>
</dbReference>
<sequence>MFRVQHCFMTVYFPLLLAWIIKAKGLGTGNEDTKSLSNEAQDFSHSDSRLLLFGGIKMNTLALRRTDCILDISVEIGDKAWTHPVSSASFAFQIPLTTFRGKIGMISIHEHEGRKLTLWSHFFLVRDVGVQRIDAMLSGDCTRITVPGTALISWIPTMCPLVNFIEKSSTLNLYTELPTHTKLMCPVVSTDVDNICSIAGALEVYPAFEEKKYSKSSFLKNLGLYIRNQIGSSDWHLVFGVRFLQTWHIHCLGFMLLFLNMVNSWLRTHLLKGTETDLSNLELLGTAHEFAPIILEGEQQTRCHSTDMSFSGFSRQTNTHATQDLRRSTDIFYQDSLWLDAHQYLRKLMDSPEDDSGFYYNCTTQRRSFNDILIQSGRWSRDCNGRLIRDHP</sequence>
<dbReference type="EMBL" id="ABEU02000008">
    <property type="status" value="NOT_ANNOTATED_CDS"/>
    <property type="molecule type" value="Genomic_DNA"/>
</dbReference>
<reference evidence="2 3" key="1">
    <citation type="journal article" date="2008" name="Science">
        <title>The Physcomitrella genome reveals evolutionary insights into the conquest of land by plants.</title>
        <authorList>
            <person name="Rensing S."/>
            <person name="Lang D."/>
            <person name="Zimmer A."/>
            <person name="Terry A."/>
            <person name="Salamov A."/>
            <person name="Shapiro H."/>
            <person name="Nishiyama T."/>
            <person name="Perroud P.-F."/>
            <person name="Lindquist E."/>
            <person name="Kamisugi Y."/>
            <person name="Tanahashi T."/>
            <person name="Sakakibara K."/>
            <person name="Fujita T."/>
            <person name="Oishi K."/>
            <person name="Shin-I T."/>
            <person name="Kuroki Y."/>
            <person name="Toyoda A."/>
            <person name="Suzuki Y."/>
            <person name="Hashimoto A."/>
            <person name="Yamaguchi K."/>
            <person name="Sugano A."/>
            <person name="Kohara Y."/>
            <person name="Fujiyama A."/>
            <person name="Anterola A."/>
            <person name="Aoki S."/>
            <person name="Ashton N."/>
            <person name="Barbazuk W.B."/>
            <person name="Barker E."/>
            <person name="Bennetzen J."/>
            <person name="Bezanilla M."/>
            <person name="Blankenship R."/>
            <person name="Cho S.H."/>
            <person name="Dutcher S."/>
            <person name="Estelle M."/>
            <person name="Fawcett J.A."/>
            <person name="Gundlach H."/>
            <person name="Hanada K."/>
            <person name="Heyl A."/>
            <person name="Hicks K.A."/>
            <person name="Hugh J."/>
            <person name="Lohr M."/>
            <person name="Mayer K."/>
            <person name="Melkozernov A."/>
            <person name="Murata T."/>
            <person name="Nelson D."/>
            <person name="Pils B."/>
            <person name="Prigge M."/>
            <person name="Reiss B."/>
            <person name="Renner T."/>
            <person name="Rombauts S."/>
            <person name="Rushton P."/>
            <person name="Sanderfoot A."/>
            <person name="Schween G."/>
            <person name="Shiu S.-H."/>
            <person name="Stueber K."/>
            <person name="Theodoulou F.L."/>
            <person name="Tu H."/>
            <person name="Van de Peer Y."/>
            <person name="Verrier P.J."/>
            <person name="Waters E."/>
            <person name="Wood A."/>
            <person name="Yang L."/>
            <person name="Cove D."/>
            <person name="Cuming A."/>
            <person name="Hasebe M."/>
            <person name="Lucas S."/>
            <person name="Mishler D.B."/>
            <person name="Reski R."/>
            <person name="Grigoriev I."/>
            <person name="Quatrano R.S."/>
            <person name="Boore J.L."/>
        </authorList>
    </citation>
    <scope>NUCLEOTIDE SEQUENCE [LARGE SCALE GENOMIC DNA]</scope>
    <source>
        <strain evidence="2 3">cv. Gransden 2004</strain>
    </source>
</reference>
<dbReference type="GeneID" id="112285677"/>
<keyword evidence="3" id="KW-1185">Reference proteome</keyword>
<dbReference type="EnsemblPlants" id="Pp3c8_12200V3.7">
    <property type="protein sequence ID" value="Pp3c8_12200V3.7"/>
    <property type="gene ID" value="Pp3c8_12200"/>
</dbReference>
<dbReference type="AlphaFoldDB" id="A0A7I4EAH4"/>
<evidence type="ECO:0000313" key="2">
    <source>
        <dbReference type="EnsemblPlants" id="Pp3c8_12200V3.8"/>
    </source>
</evidence>
<name>A0A7I4EAH4_PHYPA</name>
<gene>
    <name evidence="2" type="primary">LOC112285677</name>
</gene>
<dbReference type="KEGG" id="ppp:112285677"/>
<dbReference type="Gramene" id="Pp3c8_12200V3.7">
    <property type="protein sequence ID" value="Pp3c8_12200V3.7"/>
    <property type="gene ID" value="Pp3c8_12200"/>
</dbReference>
<dbReference type="Gramene" id="Pp3c8_12200V3.8">
    <property type="protein sequence ID" value="Pp3c8_12200V3.8"/>
    <property type="gene ID" value="Pp3c8_12200"/>
</dbReference>